<protein>
    <submittedName>
        <fullName evidence="10">Protein STRUBBELIG-RECEPTOR FAMILY 3 isoform X5</fullName>
    </submittedName>
</protein>
<keyword evidence="4" id="KW-0677">Repeat</keyword>
<dbReference type="Gene3D" id="3.80.10.10">
    <property type="entry name" value="Ribonuclease Inhibitor"/>
    <property type="match status" value="1"/>
</dbReference>
<evidence type="ECO:0000256" key="1">
    <source>
        <dbReference type="ARBA" id="ARBA00004370"/>
    </source>
</evidence>
<sequence>MKGKKGLGFLESHFAEKKKEYMKWEVYMRVFTGLVLIFTAPYCAGLTDPQDVMAINNLYVSLGYPPLQGWLLVGGDPCVDLWQGVECVFSNITAIDLSNNHIGGSIPSALPVTLRILSLSANNLTGSIPPSLSTLTQLLDLSLHNNNLSGGIPDAFRQLNVLTNLDLSTNNLSGQLPPSLGNLSSLTTLHLQDNKLSGFLDVLQALPLQDLDITNNVFSGPIPAKLLTIPTFRKDGNPFNTTPILPPQAAPPQSVAWAPSPGGRLWRHMNGPSSSRTATSEEARKFFTSKTITWISVAGVSVVIALLLCLLLSRCCRAKKKDENSKKHYIDAHEDSSVRPKYGESALQQSNQMETAVPNEAIVKPLDRNGLNKRRMGTIPKLHDEHAIDMRRIDENSVYKRDHETDMTDMNEEILPPPPPPAPLPVHKAILNPVTTSRRPVNSINSSAAKAFTVAALQQHTNSFSQENFIGAGVLGSVYRAELPDGKVLAVKKLENTAFRQQSDEDFFELVSNISKLRHPNVVELVGYCSEHGQRLLVYEYCINGSLHDALHIDDEIHQKLSWNGRIRVALGAARALEYLHEVCQPPVVHRNFKSANLLLDEKLEIHVSDCGLAPVLSSASVSQMSGSLLNAYGYGAPEFDSGTYTYQSDVYSFGVVLLELLTGRKSYDRSQPRGEQYLVRWAVPKLHDIDSLSRMVDPSLHGAYPKKSLSRFADIISSCLQREPEFRPPISEIVQELLQMI</sequence>
<dbReference type="Proteomes" id="UP001652623">
    <property type="component" value="Chromosome 1"/>
</dbReference>
<feature type="transmembrane region" description="Helical" evidence="7">
    <location>
        <begin position="292"/>
        <end position="312"/>
    </location>
</feature>
<dbReference type="SUPFAM" id="SSF52058">
    <property type="entry name" value="L domain-like"/>
    <property type="match status" value="1"/>
</dbReference>
<accession>A0ABM3I8G5</accession>
<organism evidence="9 10">
    <name type="scientific">Ziziphus jujuba</name>
    <name type="common">Chinese jujube</name>
    <name type="synonym">Ziziphus sativa</name>
    <dbReference type="NCBI Taxonomy" id="326968"/>
    <lineage>
        <taxon>Eukaryota</taxon>
        <taxon>Viridiplantae</taxon>
        <taxon>Streptophyta</taxon>
        <taxon>Embryophyta</taxon>
        <taxon>Tracheophyta</taxon>
        <taxon>Spermatophyta</taxon>
        <taxon>Magnoliopsida</taxon>
        <taxon>eudicotyledons</taxon>
        <taxon>Gunneridae</taxon>
        <taxon>Pentapetalae</taxon>
        <taxon>rosids</taxon>
        <taxon>fabids</taxon>
        <taxon>Rosales</taxon>
        <taxon>Rhamnaceae</taxon>
        <taxon>Paliureae</taxon>
        <taxon>Ziziphus</taxon>
    </lineage>
</organism>
<dbReference type="InterPro" id="IPR000719">
    <property type="entry name" value="Prot_kinase_dom"/>
</dbReference>
<dbReference type="InterPro" id="IPR001611">
    <property type="entry name" value="Leu-rich_rpt"/>
</dbReference>
<dbReference type="RefSeq" id="XP_048323229.2">
    <property type="nucleotide sequence ID" value="XM_048467272.2"/>
</dbReference>
<evidence type="ECO:0000256" key="7">
    <source>
        <dbReference type="SAM" id="Phobius"/>
    </source>
</evidence>
<gene>
    <name evidence="10" type="primary">LOC107423465</name>
</gene>
<feature type="domain" description="Protein kinase" evidence="8">
    <location>
        <begin position="464"/>
        <end position="742"/>
    </location>
</feature>
<evidence type="ECO:0000313" key="10">
    <source>
        <dbReference type="RefSeq" id="XP_048323229.2"/>
    </source>
</evidence>
<evidence type="ECO:0000256" key="5">
    <source>
        <dbReference type="ARBA" id="ARBA00022989"/>
    </source>
</evidence>
<keyword evidence="3 7" id="KW-0812">Transmembrane</keyword>
<dbReference type="Gene3D" id="1.10.510.10">
    <property type="entry name" value="Transferase(Phosphotransferase) domain 1"/>
    <property type="match status" value="1"/>
</dbReference>
<reference evidence="10" key="1">
    <citation type="submission" date="2025-08" db="UniProtKB">
        <authorList>
            <consortium name="RefSeq"/>
        </authorList>
    </citation>
    <scope>IDENTIFICATION</scope>
    <source>
        <tissue evidence="10">Seedling</tissue>
    </source>
</reference>
<dbReference type="InterPro" id="IPR011009">
    <property type="entry name" value="Kinase-like_dom_sf"/>
</dbReference>
<dbReference type="GeneID" id="107423465"/>
<keyword evidence="6 7" id="KW-0472">Membrane</keyword>
<dbReference type="InterPro" id="IPR001245">
    <property type="entry name" value="Ser-Thr/Tyr_kinase_cat_dom"/>
</dbReference>
<comment type="subcellular location">
    <subcellularLocation>
        <location evidence="1">Membrane</location>
    </subcellularLocation>
</comment>
<dbReference type="Pfam" id="PF00560">
    <property type="entry name" value="LRR_1"/>
    <property type="match status" value="1"/>
</dbReference>
<evidence type="ECO:0000313" key="9">
    <source>
        <dbReference type="Proteomes" id="UP001652623"/>
    </source>
</evidence>
<dbReference type="InterPro" id="IPR032675">
    <property type="entry name" value="LRR_dom_sf"/>
</dbReference>
<dbReference type="Pfam" id="PF13855">
    <property type="entry name" value="LRR_8"/>
    <property type="match status" value="1"/>
</dbReference>
<dbReference type="PANTHER" id="PTHR48007:SF22">
    <property type="entry name" value="PROTEIN STRUBBELIG-RECEPTOR FAMILY 3-LIKE ISOFORM X1"/>
    <property type="match status" value="1"/>
</dbReference>
<dbReference type="Gene3D" id="3.30.200.20">
    <property type="entry name" value="Phosphorylase Kinase, domain 1"/>
    <property type="match status" value="1"/>
</dbReference>
<proteinExistence type="predicted"/>
<keyword evidence="9" id="KW-1185">Reference proteome</keyword>
<name>A0ABM3I8G5_ZIZJJ</name>
<keyword evidence="5 7" id="KW-1133">Transmembrane helix</keyword>
<dbReference type="Pfam" id="PF07714">
    <property type="entry name" value="PK_Tyr_Ser-Thr"/>
    <property type="match status" value="1"/>
</dbReference>
<evidence type="ECO:0000259" key="8">
    <source>
        <dbReference type="PROSITE" id="PS50011"/>
    </source>
</evidence>
<evidence type="ECO:0000256" key="3">
    <source>
        <dbReference type="ARBA" id="ARBA00022692"/>
    </source>
</evidence>
<keyword evidence="2" id="KW-0433">Leucine-rich repeat</keyword>
<dbReference type="SUPFAM" id="SSF56112">
    <property type="entry name" value="Protein kinase-like (PK-like)"/>
    <property type="match status" value="1"/>
</dbReference>
<dbReference type="PROSITE" id="PS50011">
    <property type="entry name" value="PROTEIN_KINASE_DOM"/>
    <property type="match status" value="1"/>
</dbReference>
<dbReference type="InterPro" id="IPR046959">
    <property type="entry name" value="PRK1-6/SRF4-like"/>
</dbReference>
<dbReference type="PANTHER" id="PTHR48007">
    <property type="entry name" value="LEUCINE-RICH REPEAT RECEPTOR-LIKE PROTEIN KINASE PXC1"/>
    <property type="match status" value="1"/>
</dbReference>
<evidence type="ECO:0000256" key="6">
    <source>
        <dbReference type="ARBA" id="ARBA00023136"/>
    </source>
</evidence>
<evidence type="ECO:0000256" key="2">
    <source>
        <dbReference type="ARBA" id="ARBA00022614"/>
    </source>
</evidence>
<evidence type="ECO:0000256" key="4">
    <source>
        <dbReference type="ARBA" id="ARBA00022737"/>
    </source>
</evidence>